<dbReference type="Proteomes" id="UP000187406">
    <property type="component" value="Unassembled WGS sequence"/>
</dbReference>
<evidence type="ECO:0000256" key="2">
    <source>
        <dbReference type="SAM" id="MobiDB-lite"/>
    </source>
</evidence>
<proteinExistence type="predicted"/>
<feature type="domain" description="CCHC-type" evidence="3">
    <location>
        <begin position="203"/>
        <end position="216"/>
    </location>
</feature>
<dbReference type="GO" id="GO:0008270">
    <property type="term" value="F:zinc ion binding"/>
    <property type="evidence" value="ECO:0007669"/>
    <property type="project" value="UniProtKB-KW"/>
</dbReference>
<protein>
    <submittedName>
        <fullName evidence="4">Zf-CCHC domain-containing protein</fullName>
    </submittedName>
</protein>
<reference evidence="5" key="1">
    <citation type="submission" date="2016-04" db="EMBL/GenBank/DDBJ databases">
        <title>Cephalotus genome sequencing.</title>
        <authorList>
            <person name="Fukushima K."/>
            <person name="Hasebe M."/>
            <person name="Fang X."/>
        </authorList>
    </citation>
    <scope>NUCLEOTIDE SEQUENCE [LARGE SCALE GENOMIC DNA]</scope>
    <source>
        <strain evidence="5">cv. St1</strain>
    </source>
</reference>
<dbReference type="InterPro" id="IPR001878">
    <property type="entry name" value="Znf_CCHC"/>
</dbReference>
<gene>
    <name evidence="4" type="ORF">CFOL_v3_30196</name>
</gene>
<dbReference type="PANTHER" id="PTHR34222:SF95">
    <property type="entry name" value="RRNA 2'-O-METHYLTRANSFERASE FIBRILLARIN-LIKE ISOFORM X1"/>
    <property type="match status" value="1"/>
</dbReference>
<evidence type="ECO:0000313" key="4">
    <source>
        <dbReference type="EMBL" id="GAV86770.1"/>
    </source>
</evidence>
<evidence type="ECO:0000256" key="1">
    <source>
        <dbReference type="PROSITE-ProRule" id="PRU00047"/>
    </source>
</evidence>
<keyword evidence="1" id="KW-0862">Zinc</keyword>
<dbReference type="PANTHER" id="PTHR34222">
    <property type="entry name" value="GAG_PRE-INTEGRS DOMAIN-CONTAINING PROTEIN"/>
    <property type="match status" value="1"/>
</dbReference>
<dbReference type="SUPFAM" id="SSF57756">
    <property type="entry name" value="Retrovirus zinc finger-like domains"/>
    <property type="match status" value="1"/>
</dbReference>
<feature type="region of interest" description="Disordered" evidence="2">
    <location>
        <begin position="133"/>
        <end position="178"/>
    </location>
</feature>
<organism evidence="4 5">
    <name type="scientific">Cephalotus follicularis</name>
    <name type="common">Albany pitcher plant</name>
    <dbReference type="NCBI Taxonomy" id="3775"/>
    <lineage>
        <taxon>Eukaryota</taxon>
        <taxon>Viridiplantae</taxon>
        <taxon>Streptophyta</taxon>
        <taxon>Embryophyta</taxon>
        <taxon>Tracheophyta</taxon>
        <taxon>Spermatophyta</taxon>
        <taxon>Magnoliopsida</taxon>
        <taxon>eudicotyledons</taxon>
        <taxon>Gunneridae</taxon>
        <taxon>Pentapetalae</taxon>
        <taxon>rosids</taxon>
        <taxon>fabids</taxon>
        <taxon>Oxalidales</taxon>
        <taxon>Cephalotaceae</taxon>
        <taxon>Cephalotus</taxon>
    </lineage>
</organism>
<dbReference type="SMART" id="SM00343">
    <property type="entry name" value="ZnF_C2HC"/>
    <property type="match status" value="1"/>
</dbReference>
<dbReference type="AlphaFoldDB" id="A0A1Q3D2Q8"/>
<comment type="caution">
    <text evidence="4">The sequence shown here is derived from an EMBL/GenBank/DDBJ whole genome shotgun (WGS) entry which is preliminary data.</text>
</comment>
<dbReference type="Pfam" id="PF00098">
    <property type="entry name" value="zf-CCHC"/>
    <property type="match status" value="1"/>
</dbReference>
<name>A0A1Q3D2Q8_CEPFO</name>
<sequence length="296" mass="32047">MLDAMEPQVLSLVAYKNTVKELWDYLAVLYSGKNNISRIFSLSQDFYRVTRGDRPLVEYLADYQHMYEELNALLPITADIPKMQEQREQLAVISPLGSLGPEFEGFRSQVLGGSVVPTLADTFARLIRHSPHTSNATVPGDVRESSALIVPSGRGGRIGSRSGPRGGGRGTGIGRSIGVDGGRGMGVGKYPTIDGIGSAPLVCYHCGETGHIKRKCWKLYGRPTQPRYANTVANPFESTDSPSVNLPSEEKTVTLSNEQYASFLQYQLATQAPSSSKATFVQTIGNASACLSTTRP</sequence>
<dbReference type="Gene3D" id="4.10.60.10">
    <property type="entry name" value="Zinc finger, CCHC-type"/>
    <property type="match status" value="1"/>
</dbReference>
<dbReference type="OrthoDB" id="1682119at2759"/>
<keyword evidence="1" id="KW-0479">Metal-binding</keyword>
<dbReference type="PROSITE" id="PS50158">
    <property type="entry name" value="ZF_CCHC"/>
    <property type="match status" value="1"/>
</dbReference>
<keyword evidence="5" id="KW-1185">Reference proteome</keyword>
<evidence type="ECO:0000259" key="3">
    <source>
        <dbReference type="PROSITE" id="PS50158"/>
    </source>
</evidence>
<dbReference type="GO" id="GO:0003676">
    <property type="term" value="F:nucleic acid binding"/>
    <property type="evidence" value="ECO:0007669"/>
    <property type="project" value="InterPro"/>
</dbReference>
<dbReference type="EMBL" id="BDDD01004044">
    <property type="protein sequence ID" value="GAV86770.1"/>
    <property type="molecule type" value="Genomic_DNA"/>
</dbReference>
<feature type="compositionally biased region" description="Gly residues" evidence="2">
    <location>
        <begin position="153"/>
        <end position="178"/>
    </location>
</feature>
<evidence type="ECO:0000313" key="5">
    <source>
        <dbReference type="Proteomes" id="UP000187406"/>
    </source>
</evidence>
<dbReference type="InParanoid" id="A0A1Q3D2Q8"/>
<dbReference type="InterPro" id="IPR036875">
    <property type="entry name" value="Znf_CCHC_sf"/>
</dbReference>
<keyword evidence="1" id="KW-0863">Zinc-finger</keyword>
<accession>A0A1Q3D2Q8</accession>